<dbReference type="InterPro" id="IPR001333">
    <property type="entry name" value="Peptidase_M32_Taq"/>
</dbReference>
<feature type="domain" description="Peptidase M3A/M3B catalytic" evidence="7">
    <location>
        <begin position="180"/>
        <end position="559"/>
    </location>
</feature>
<dbReference type="Gene3D" id="1.10.1370.20">
    <property type="entry name" value="Oligoendopeptidase f, C-terminal domain"/>
    <property type="match status" value="1"/>
</dbReference>
<dbReference type="InterPro" id="IPR034006">
    <property type="entry name" value="M3B_PepF_2"/>
</dbReference>
<dbReference type="GO" id="GO:0004222">
    <property type="term" value="F:metalloendopeptidase activity"/>
    <property type="evidence" value="ECO:0007669"/>
    <property type="project" value="InterPro"/>
</dbReference>
<comment type="cofactor">
    <cofactor evidence="6">
        <name>Zn(2+)</name>
        <dbReference type="ChEBI" id="CHEBI:29105"/>
    </cofactor>
    <text evidence="6">Binds 1 zinc ion.</text>
</comment>
<dbReference type="PANTHER" id="PTHR34217:SF1">
    <property type="entry name" value="CARBOXYPEPTIDASE 1"/>
    <property type="match status" value="1"/>
</dbReference>
<dbReference type="SUPFAM" id="SSF55486">
    <property type="entry name" value="Metalloproteases ('zincins'), catalytic domain"/>
    <property type="match status" value="1"/>
</dbReference>
<keyword evidence="5 6" id="KW-0482">Metalloprotease</keyword>
<dbReference type="CDD" id="cd09607">
    <property type="entry name" value="M3B_PepF"/>
    <property type="match status" value="1"/>
</dbReference>
<keyword evidence="10" id="KW-1185">Reference proteome</keyword>
<evidence type="ECO:0000256" key="1">
    <source>
        <dbReference type="ARBA" id="ARBA00022670"/>
    </source>
</evidence>
<dbReference type="STRING" id="999415.HMPREF9943_00286"/>
<dbReference type="InterPro" id="IPR001567">
    <property type="entry name" value="Pept_M3A_M3B_dom"/>
</dbReference>
<name>M2PPM4_9FIRM</name>
<dbReference type="OrthoDB" id="9769691at2"/>
<dbReference type="Proteomes" id="UP000011758">
    <property type="component" value="Unassembled WGS sequence"/>
</dbReference>
<dbReference type="InterPro" id="IPR013647">
    <property type="entry name" value="OligopepF_N_dom"/>
</dbReference>
<feature type="domain" description="Oligopeptidase F N-terminal" evidence="8">
    <location>
        <begin position="111"/>
        <end position="164"/>
    </location>
</feature>
<dbReference type="RefSeq" id="WP_004801367.1">
    <property type="nucleotide sequence ID" value="NZ_KB446646.1"/>
</dbReference>
<dbReference type="AlphaFoldDB" id="M2PPM4"/>
<dbReference type="Pfam" id="PF08439">
    <property type="entry name" value="Peptidase_M3_N"/>
    <property type="match status" value="1"/>
</dbReference>
<dbReference type="BioCyc" id="ECAT999415-HMP:GTTI-296-MONOMER"/>
<keyword evidence="1 6" id="KW-0645">Protease</keyword>
<dbReference type="eggNOG" id="COG1164">
    <property type="taxonomic scope" value="Bacteria"/>
</dbReference>
<evidence type="ECO:0000259" key="8">
    <source>
        <dbReference type="Pfam" id="PF08439"/>
    </source>
</evidence>
<keyword evidence="4 6" id="KW-0862">Zinc</keyword>
<comment type="similarity">
    <text evidence="6">Belongs to the peptidase M3 family.</text>
</comment>
<dbReference type="GO" id="GO:0004181">
    <property type="term" value="F:metallocarboxypeptidase activity"/>
    <property type="evidence" value="ECO:0007669"/>
    <property type="project" value="InterPro"/>
</dbReference>
<sequence>MDRWNLDKLYKGFDQSFLNDLDHLKERYESLSQYRTSDSEEALEKYILNKREADMLYEKLSCFIMLTMSADTNNTTAKKYYDQLNRMMAELVSLETLNNQWISSFNLDCINSPLINEHLYILKEIKNNMKYVLSEDKETIIAHMRNTGSYAWTQYKDQIIASIKVTIDDQIYPLTEVLNMAYSDDSSLRKKAYEAEINAYKDYEDSIAQCLNGIKGETLYLSKLRGYQDVVMESCIKSRLKRETLDTLLLVIRKNLNVLRDFLKLKANILGYSNGLPWYDMYAPIVNDTKEYSYQEGCQKVLKHFYSFSTHLGDFARKAIDEHWIDVYPREGKTGGAFCENIISIKESRFLLNYGNHFSDIITLAHELGHGFHGECLKNESILNTHYPMPIAETASTLCETIVAKKAIKEASRETAITILENSLMDATQVIVDIYSRFLFEYKVFEKRKKGPLSAKELCDTMLESQKEAYSDSIDPQYFHPYMWTWKPHYYDPDYSFYNYPYAFGLLLAKGLYALYVKDHSFSKTYESFLAMTGKNDLEDVCQTLNIDLSSESFWQSSIDIIKEDFKQLKSML</sequence>
<evidence type="ECO:0000256" key="6">
    <source>
        <dbReference type="RuleBase" id="RU003435"/>
    </source>
</evidence>
<evidence type="ECO:0000256" key="3">
    <source>
        <dbReference type="ARBA" id="ARBA00022801"/>
    </source>
</evidence>
<gene>
    <name evidence="9" type="ORF">HMPREF9943_00286</name>
</gene>
<evidence type="ECO:0000256" key="4">
    <source>
        <dbReference type="ARBA" id="ARBA00022833"/>
    </source>
</evidence>
<reference evidence="9 10" key="1">
    <citation type="submission" date="2013-02" db="EMBL/GenBank/DDBJ databases">
        <title>The Genome Sequence of Lactobacillus catenaformis F0143.</title>
        <authorList>
            <consortium name="The Broad Institute Genome Sequencing Platform"/>
            <person name="Earl A."/>
            <person name="Ward D."/>
            <person name="Feldgarden M."/>
            <person name="Gevers D."/>
            <person name="Izard J."/>
            <person name="Blanton J.M."/>
            <person name="Mathney J."/>
            <person name="Dewhirst F.E."/>
            <person name="Young S.K."/>
            <person name="Zeng Q."/>
            <person name="Gargeya S."/>
            <person name="Fitzgerald M."/>
            <person name="Haas B."/>
            <person name="Abouelleil A."/>
            <person name="Alvarado L."/>
            <person name="Arachchi H.M."/>
            <person name="Berlin A."/>
            <person name="Chapman S.B."/>
            <person name="Gearin G."/>
            <person name="Goldberg J."/>
            <person name="Griggs A."/>
            <person name="Gujja S."/>
            <person name="Hansen M."/>
            <person name="Heiman D."/>
            <person name="Howarth C."/>
            <person name="Larimer J."/>
            <person name="Lui A."/>
            <person name="MacDonald P.J.P."/>
            <person name="McCowen C."/>
            <person name="Montmayeur A."/>
            <person name="Murphy C."/>
            <person name="Neiman D."/>
            <person name="Pearson M."/>
            <person name="Priest M."/>
            <person name="Roberts A."/>
            <person name="Saif S."/>
            <person name="Shea T."/>
            <person name="Sisk P."/>
            <person name="Stolte C."/>
            <person name="Sykes S."/>
            <person name="Wortman J."/>
            <person name="Nusbaum C."/>
            <person name="Birren B."/>
        </authorList>
    </citation>
    <scope>NUCLEOTIDE SEQUENCE [LARGE SCALE GENOMIC DNA]</scope>
    <source>
        <strain evidence="9 10">OT 569</strain>
    </source>
</reference>
<evidence type="ECO:0000256" key="5">
    <source>
        <dbReference type="ARBA" id="ARBA00023049"/>
    </source>
</evidence>
<dbReference type="PANTHER" id="PTHR34217">
    <property type="entry name" value="METAL-DEPENDENT CARBOXYPEPTIDASE"/>
    <property type="match status" value="1"/>
</dbReference>
<organism evidence="9 10">
    <name type="scientific">Eggerthia catenaformis OT 569 = DSM 20559</name>
    <dbReference type="NCBI Taxonomy" id="999415"/>
    <lineage>
        <taxon>Bacteria</taxon>
        <taxon>Bacillati</taxon>
        <taxon>Bacillota</taxon>
        <taxon>Erysipelotrichia</taxon>
        <taxon>Erysipelotrichales</taxon>
        <taxon>Coprobacillaceae</taxon>
        <taxon>Eggerthia</taxon>
    </lineage>
</organism>
<evidence type="ECO:0000313" key="9">
    <source>
        <dbReference type="EMBL" id="EMD17499.1"/>
    </source>
</evidence>
<evidence type="ECO:0000256" key="2">
    <source>
        <dbReference type="ARBA" id="ARBA00022723"/>
    </source>
</evidence>
<protein>
    <submittedName>
        <fullName evidence="9">PepF/M3 family oligoendopeptidase</fullName>
    </submittedName>
</protein>
<dbReference type="GO" id="GO:0006508">
    <property type="term" value="P:proteolysis"/>
    <property type="evidence" value="ECO:0007669"/>
    <property type="project" value="UniProtKB-KW"/>
</dbReference>
<dbReference type="PATRIC" id="fig|999415.3.peg.287"/>
<dbReference type="Gene3D" id="1.20.140.70">
    <property type="entry name" value="Oligopeptidase f, N-terminal domain"/>
    <property type="match status" value="1"/>
</dbReference>
<keyword evidence="3 6" id="KW-0378">Hydrolase</keyword>
<dbReference type="GO" id="GO:0046872">
    <property type="term" value="F:metal ion binding"/>
    <property type="evidence" value="ECO:0007669"/>
    <property type="project" value="UniProtKB-UniRule"/>
</dbReference>
<comment type="caution">
    <text evidence="9">The sequence shown here is derived from an EMBL/GenBank/DDBJ whole genome shotgun (WGS) entry which is preliminary data.</text>
</comment>
<keyword evidence="2 6" id="KW-0479">Metal-binding</keyword>
<accession>M2PPM4</accession>
<proteinExistence type="inferred from homology"/>
<evidence type="ECO:0000259" key="7">
    <source>
        <dbReference type="Pfam" id="PF01432"/>
    </source>
</evidence>
<dbReference type="EMBL" id="AGEJ01000005">
    <property type="protein sequence ID" value="EMD17499.1"/>
    <property type="molecule type" value="Genomic_DNA"/>
</dbReference>
<dbReference type="Pfam" id="PF01432">
    <property type="entry name" value="Peptidase_M3"/>
    <property type="match status" value="1"/>
</dbReference>
<evidence type="ECO:0000313" key="10">
    <source>
        <dbReference type="Proteomes" id="UP000011758"/>
    </source>
</evidence>
<dbReference type="InterPro" id="IPR042088">
    <property type="entry name" value="OligoPept_F_C"/>
</dbReference>